<gene>
    <name evidence="1" type="ORF">Baya_8479</name>
</gene>
<dbReference type="InterPro" id="IPR013783">
    <property type="entry name" value="Ig-like_fold"/>
</dbReference>
<proteinExistence type="predicted"/>
<dbReference type="Proteomes" id="UP000319801">
    <property type="component" value="Unassembled WGS sequence"/>
</dbReference>
<organism evidence="1 2">
    <name type="scientific">Bagarius yarrelli</name>
    <name type="common">Goonch</name>
    <name type="synonym">Bagrus yarrelli</name>
    <dbReference type="NCBI Taxonomy" id="175774"/>
    <lineage>
        <taxon>Eukaryota</taxon>
        <taxon>Metazoa</taxon>
        <taxon>Chordata</taxon>
        <taxon>Craniata</taxon>
        <taxon>Vertebrata</taxon>
        <taxon>Euteleostomi</taxon>
        <taxon>Actinopterygii</taxon>
        <taxon>Neopterygii</taxon>
        <taxon>Teleostei</taxon>
        <taxon>Ostariophysi</taxon>
        <taxon>Siluriformes</taxon>
        <taxon>Sisoridae</taxon>
        <taxon>Sisorinae</taxon>
        <taxon>Bagarius</taxon>
    </lineage>
</organism>
<evidence type="ECO:0000313" key="2">
    <source>
        <dbReference type="Proteomes" id="UP000319801"/>
    </source>
</evidence>
<dbReference type="AlphaFoldDB" id="A0A556U5T3"/>
<sequence>MTWYKQVPYWSVQLLLSYNIIAPSHVRYAKEINQHRYIVLPRSRPRNPHRLRIISVAENDTATYYCGYSEGKNIGNKKHAWDRADKNETISGRTDNIFTWP</sequence>
<dbReference type="Gene3D" id="2.60.40.10">
    <property type="entry name" value="Immunoglobulins"/>
    <property type="match status" value="1"/>
</dbReference>
<protein>
    <recommendedName>
        <fullName evidence="3">Immunoglobulin V-set domain-containing protein</fullName>
    </recommendedName>
</protein>
<comment type="caution">
    <text evidence="1">The sequence shown here is derived from an EMBL/GenBank/DDBJ whole genome shotgun (WGS) entry which is preliminary data.</text>
</comment>
<dbReference type="InterPro" id="IPR036179">
    <property type="entry name" value="Ig-like_dom_sf"/>
</dbReference>
<keyword evidence="2" id="KW-1185">Reference proteome</keyword>
<dbReference type="OrthoDB" id="8947657at2759"/>
<dbReference type="SUPFAM" id="SSF48726">
    <property type="entry name" value="Immunoglobulin"/>
    <property type="match status" value="1"/>
</dbReference>
<dbReference type="EMBL" id="VCAZ01000051">
    <property type="protein sequence ID" value="TSM94684.1"/>
    <property type="molecule type" value="Genomic_DNA"/>
</dbReference>
<evidence type="ECO:0000313" key="1">
    <source>
        <dbReference type="EMBL" id="TSM94684.1"/>
    </source>
</evidence>
<accession>A0A556U5T3</accession>
<name>A0A556U5T3_BAGYA</name>
<evidence type="ECO:0008006" key="3">
    <source>
        <dbReference type="Google" id="ProtNLM"/>
    </source>
</evidence>
<reference evidence="1 2" key="1">
    <citation type="journal article" date="2019" name="Genome Biol. Evol.">
        <title>Whole-Genome Sequencing of the Giant Devil Catfish, Bagarius yarrelli.</title>
        <authorList>
            <person name="Jiang W."/>
            <person name="Lv Y."/>
            <person name="Cheng L."/>
            <person name="Yang K."/>
            <person name="Chao B."/>
            <person name="Wang X."/>
            <person name="Li Y."/>
            <person name="Pan X."/>
            <person name="You X."/>
            <person name="Zhang Y."/>
            <person name="Yang J."/>
            <person name="Li J."/>
            <person name="Zhang X."/>
            <person name="Liu S."/>
            <person name="Sun C."/>
            <person name="Yang J."/>
            <person name="Shi Q."/>
        </authorList>
    </citation>
    <scope>NUCLEOTIDE SEQUENCE [LARGE SCALE GENOMIC DNA]</scope>
    <source>
        <strain evidence="1">JWS20170419001</strain>
        <tissue evidence="1">Muscle</tissue>
    </source>
</reference>